<dbReference type="OrthoDB" id="9157693at2"/>
<dbReference type="KEGG" id="phn:PAEH1_02580"/>
<dbReference type="Proteomes" id="UP000189369">
    <property type="component" value="Chromosome"/>
</dbReference>
<dbReference type="SUPFAM" id="SSF49899">
    <property type="entry name" value="Concanavalin A-like lectins/glucanases"/>
    <property type="match status" value="1"/>
</dbReference>
<protein>
    <submittedName>
        <fullName evidence="1">Uncharacterized protein</fullName>
    </submittedName>
</protein>
<evidence type="ECO:0000313" key="1">
    <source>
        <dbReference type="EMBL" id="AQS50712.1"/>
    </source>
</evidence>
<sequence length="568" mass="60948">MWHRQGKVSLTKGSDVVTGVGTAWVENIRVGDAFQGPDGKLYQVINVASNEALAISPAYEGNTATNLNYWIVPVPGYSKTQADRLSLIISKLDGDILSATDAADRAQVAAQQAQQWGNEAAASAAAALQSEQSAALSADIAEQARDDAVAVVTGGTASLEPEAGKIPIAGADAAIKQAWVKDLEFELDRLRVATNKTLYGDGPYPVIDLQFQGAKYLDPRIQFTRASLDWDSQGREYEINEPVLTDKGLWASGSRTNMQTRNASGQGWSATRATLTKDGDWHILTPASTAAYAWLGTQPLIGDTQYCASAKIRKGFSGDKSIRLHPNGFGEYKSTILNEDGSFTVSGVGVTGGVFDKGDHYLIFVSAKSVTTPVPSACFIWDDIGLSPVSFKDVQLETGSKPTPYIPTEDSQVTVAPSFQSAPKQPKGDYTVFVDFTPIAPANGSNVTGVLSIFKSSSNAIAITLFGESLRLTFYGQGTSSRSSTSFDYGRRYKAAITFREDKVWFFLNGQMILADHGLTVGLINDFDTLVLGSHILTGIATKGAIFFHGVNVFDKNLTDEQIQEITA</sequence>
<reference evidence="1 2" key="1">
    <citation type="submission" date="2017-01" db="EMBL/GenBank/DDBJ databases">
        <title>Complete Genome Sequence of Paenalcaligenes hominis, Isolated from a paraplegic Patient with neurogenic bladder.</title>
        <authorList>
            <person name="Mukhopadhyay R."/>
            <person name="Joaquin J."/>
            <person name="Hogue R."/>
            <person name="Kilaru A."/>
            <person name="Jospin G."/>
            <person name="Mars K."/>
            <person name="Eisen J.A."/>
            <person name="Chaturvedi V."/>
        </authorList>
    </citation>
    <scope>NUCLEOTIDE SEQUENCE [LARGE SCALE GENOMIC DNA]</scope>
    <source>
        <strain evidence="1 2">15S00501</strain>
    </source>
</reference>
<accession>A0A1U9JY70</accession>
<gene>
    <name evidence="1" type="ORF">PAEH1_02580</name>
</gene>
<dbReference type="InterPro" id="IPR013320">
    <property type="entry name" value="ConA-like_dom_sf"/>
</dbReference>
<name>A0A1U9JY70_9BURK</name>
<evidence type="ECO:0000313" key="2">
    <source>
        <dbReference type="Proteomes" id="UP000189369"/>
    </source>
</evidence>
<dbReference type="STRING" id="643674.PAEH1_02580"/>
<organism evidence="1 2">
    <name type="scientific">Paenalcaligenes hominis</name>
    <dbReference type="NCBI Taxonomy" id="643674"/>
    <lineage>
        <taxon>Bacteria</taxon>
        <taxon>Pseudomonadati</taxon>
        <taxon>Pseudomonadota</taxon>
        <taxon>Betaproteobacteria</taxon>
        <taxon>Burkholderiales</taxon>
        <taxon>Alcaligenaceae</taxon>
        <taxon>Paenalcaligenes</taxon>
    </lineage>
</organism>
<dbReference type="Gene3D" id="2.60.120.200">
    <property type="match status" value="1"/>
</dbReference>
<dbReference type="EMBL" id="CP019697">
    <property type="protein sequence ID" value="AQS50712.1"/>
    <property type="molecule type" value="Genomic_DNA"/>
</dbReference>
<proteinExistence type="predicted"/>
<dbReference type="AlphaFoldDB" id="A0A1U9JY70"/>